<evidence type="ECO:0000313" key="3">
    <source>
        <dbReference type="Proteomes" id="UP000254260"/>
    </source>
</evidence>
<dbReference type="AlphaFoldDB" id="A0A379IPG9"/>
<sequence length="214" mass="22592">MNSEERTLIDGLFSRLHDAERQSAARDVEADAHIAEHVARQPAAAYYMAQTILIQEAALKRQDQRVKELEAQLAEAQQQRPSNGGFLSGLFGGGAREAQAQPSTRPDGWGQTRFSQGAASDARPPQPAAIPGQGGGFMRGALQTAAGVAGGVMMAEMLSGLFHHGSPTEIVEVVEAPMQQDPGSFDAGSSGDSFADDGYSDGSDFFDGDDSMFS</sequence>
<evidence type="ECO:0000256" key="1">
    <source>
        <dbReference type="SAM" id="MobiDB-lite"/>
    </source>
</evidence>
<accession>A0A379IPG9</accession>
<organism evidence="2 3">
    <name type="scientific">Ectopseudomonas mendocina</name>
    <name type="common">Pseudomonas mendocina</name>
    <dbReference type="NCBI Taxonomy" id="300"/>
    <lineage>
        <taxon>Bacteria</taxon>
        <taxon>Pseudomonadati</taxon>
        <taxon>Pseudomonadota</taxon>
        <taxon>Gammaproteobacteria</taxon>
        <taxon>Pseudomonadales</taxon>
        <taxon>Pseudomonadaceae</taxon>
        <taxon>Ectopseudomonas</taxon>
    </lineage>
</organism>
<evidence type="ECO:0000313" key="2">
    <source>
        <dbReference type="EMBL" id="SUD38189.1"/>
    </source>
</evidence>
<dbReference type="EMBL" id="UGUU01000001">
    <property type="protein sequence ID" value="SUD38189.1"/>
    <property type="molecule type" value="Genomic_DNA"/>
</dbReference>
<feature type="compositionally biased region" description="Low complexity" evidence="1">
    <location>
        <begin position="75"/>
        <end position="85"/>
    </location>
</feature>
<proteinExistence type="predicted"/>
<gene>
    <name evidence="2" type="ORF">NCTC10899_00959</name>
</gene>
<dbReference type="RefSeq" id="WP_115290564.1">
    <property type="nucleotide sequence ID" value="NZ_JARHXN010000084.1"/>
</dbReference>
<protein>
    <submittedName>
        <fullName evidence="2">Periplasmic ligand-binding sensor protein</fullName>
    </submittedName>
</protein>
<feature type="region of interest" description="Disordered" evidence="1">
    <location>
        <begin position="179"/>
        <end position="214"/>
    </location>
</feature>
<dbReference type="Proteomes" id="UP000254260">
    <property type="component" value="Unassembled WGS sequence"/>
</dbReference>
<dbReference type="Pfam" id="PF09849">
    <property type="entry name" value="DUF2076"/>
    <property type="match status" value="1"/>
</dbReference>
<dbReference type="OrthoDB" id="122910at2"/>
<name>A0A379IPG9_ECTME</name>
<dbReference type="InterPro" id="IPR018648">
    <property type="entry name" value="DUF2076"/>
</dbReference>
<reference evidence="2 3" key="1">
    <citation type="submission" date="2018-06" db="EMBL/GenBank/DDBJ databases">
        <authorList>
            <consortium name="Pathogen Informatics"/>
            <person name="Doyle S."/>
        </authorList>
    </citation>
    <scope>NUCLEOTIDE SEQUENCE [LARGE SCALE GENOMIC DNA]</scope>
    <source>
        <strain evidence="2 3">NCTC10899</strain>
    </source>
</reference>
<feature type="compositionally biased region" description="Acidic residues" evidence="1">
    <location>
        <begin position="194"/>
        <end position="214"/>
    </location>
</feature>
<feature type="compositionally biased region" description="Low complexity" evidence="1">
    <location>
        <begin position="183"/>
        <end position="193"/>
    </location>
</feature>
<feature type="compositionally biased region" description="Gly residues" evidence="1">
    <location>
        <begin position="86"/>
        <end position="95"/>
    </location>
</feature>
<feature type="region of interest" description="Disordered" evidence="1">
    <location>
        <begin position="75"/>
        <end position="136"/>
    </location>
</feature>